<feature type="domain" description="FHA" evidence="2">
    <location>
        <begin position="29"/>
        <end position="79"/>
    </location>
</feature>
<dbReference type="Pfam" id="PF00498">
    <property type="entry name" value="FHA"/>
    <property type="match status" value="1"/>
</dbReference>
<accession>A0A0V0QGP8</accession>
<keyword evidence="4" id="KW-1185">Reference proteome</keyword>
<proteinExistence type="predicted"/>
<dbReference type="AlphaFoldDB" id="A0A0V0QGP8"/>
<name>A0A0V0QGP8_PSEPJ</name>
<dbReference type="InterPro" id="IPR028124">
    <property type="entry name" value="SMAP_dom"/>
</dbReference>
<sequence length="329" mass="37996">MGKQYYLNRIDLKSQTLIEKYQLNKNQPYTVGRSDQADITIAKSSSLSRKHIKLTITGKQIMLEDLGSANGTFVNSKRLESKQQVELQKSDIIYLGELQEKLTISKEKQNKQKDQDEDEQQKENIEQEQQQMKETKQNGKKQKKFQNQMIIKSESEESESESDNEEEQKKSKQKLNKINNKKEKSSSRSRSRSQEKNEQKTQTILASNKQFGKEKADLQSKFGGKANNINQKRSLLWGNKDKKEIPKEKQIWNSLSNVDKDNKLKFMKLLGVKDAETLATQEEKKDKPFVIKSAANVKVDKNQQINDNLEKQYMQGISRKFLGKGGLGK</sequence>
<evidence type="ECO:0000256" key="1">
    <source>
        <dbReference type="SAM" id="MobiDB-lite"/>
    </source>
</evidence>
<dbReference type="InParanoid" id="A0A0V0QGP8"/>
<comment type="caution">
    <text evidence="3">The sequence shown here is derived from an EMBL/GenBank/DDBJ whole genome shotgun (WGS) entry which is preliminary data.</text>
</comment>
<feature type="compositionally biased region" description="Polar residues" evidence="1">
    <location>
        <begin position="200"/>
        <end position="210"/>
    </location>
</feature>
<protein>
    <submittedName>
        <fullName evidence="3">SMAD/FHA domain</fullName>
    </submittedName>
</protein>
<dbReference type="Proteomes" id="UP000054937">
    <property type="component" value="Unassembled WGS sequence"/>
</dbReference>
<feature type="compositionally biased region" description="Acidic residues" evidence="1">
    <location>
        <begin position="156"/>
        <end position="166"/>
    </location>
</feature>
<dbReference type="InterPro" id="IPR000253">
    <property type="entry name" value="FHA_dom"/>
</dbReference>
<feature type="compositionally biased region" description="Basic and acidic residues" evidence="1">
    <location>
        <begin position="180"/>
        <end position="199"/>
    </location>
</feature>
<evidence type="ECO:0000313" key="3">
    <source>
        <dbReference type="EMBL" id="KRX01306.1"/>
    </source>
</evidence>
<organism evidence="3 4">
    <name type="scientific">Pseudocohnilembus persalinus</name>
    <name type="common">Ciliate</name>
    <dbReference type="NCBI Taxonomy" id="266149"/>
    <lineage>
        <taxon>Eukaryota</taxon>
        <taxon>Sar</taxon>
        <taxon>Alveolata</taxon>
        <taxon>Ciliophora</taxon>
        <taxon>Intramacronucleata</taxon>
        <taxon>Oligohymenophorea</taxon>
        <taxon>Scuticociliatia</taxon>
        <taxon>Philasterida</taxon>
        <taxon>Pseudocohnilembidae</taxon>
        <taxon>Pseudocohnilembus</taxon>
    </lineage>
</organism>
<dbReference type="OMA" id="NNWEASS"/>
<feature type="region of interest" description="Disordered" evidence="1">
    <location>
        <begin position="106"/>
        <end position="225"/>
    </location>
</feature>
<dbReference type="EMBL" id="LDAU01000171">
    <property type="protein sequence ID" value="KRX01306.1"/>
    <property type="molecule type" value="Genomic_DNA"/>
</dbReference>
<dbReference type="SMART" id="SM00240">
    <property type="entry name" value="FHA"/>
    <property type="match status" value="1"/>
</dbReference>
<dbReference type="PROSITE" id="PS50006">
    <property type="entry name" value="FHA_DOMAIN"/>
    <property type="match status" value="1"/>
</dbReference>
<dbReference type="OrthoDB" id="687730at2759"/>
<evidence type="ECO:0000313" key="4">
    <source>
        <dbReference type="Proteomes" id="UP000054937"/>
    </source>
</evidence>
<feature type="compositionally biased region" description="Basic and acidic residues" evidence="1">
    <location>
        <begin position="121"/>
        <end position="137"/>
    </location>
</feature>
<gene>
    <name evidence="3" type="ORF">PPERSA_11753</name>
</gene>
<dbReference type="SUPFAM" id="SSF49879">
    <property type="entry name" value="SMAD/FHA domain"/>
    <property type="match status" value="1"/>
</dbReference>
<dbReference type="Gene3D" id="2.60.200.20">
    <property type="match status" value="1"/>
</dbReference>
<dbReference type="InterPro" id="IPR008984">
    <property type="entry name" value="SMAD_FHA_dom_sf"/>
</dbReference>
<dbReference type="InterPro" id="IPR050923">
    <property type="entry name" value="Cell_Proc_Reg/RNA_Proc"/>
</dbReference>
<dbReference type="CDD" id="cd00060">
    <property type="entry name" value="FHA"/>
    <property type="match status" value="1"/>
</dbReference>
<dbReference type="Pfam" id="PF15477">
    <property type="entry name" value="SMAP"/>
    <property type="match status" value="1"/>
</dbReference>
<dbReference type="PANTHER" id="PTHR23308">
    <property type="entry name" value="NUCLEAR INHIBITOR OF PROTEIN PHOSPHATASE-1"/>
    <property type="match status" value="1"/>
</dbReference>
<evidence type="ECO:0000259" key="2">
    <source>
        <dbReference type="PROSITE" id="PS50006"/>
    </source>
</evidence>
<reference evidence="3 4" key="1">
    <citation type="journal article" date="2015" name="Sci. Rep.">
        <title>Genome of the facultative scuticociliatosis pathogen Pseudocohnilembus persalinus provides insight into its virulence through horizontal gene transfer.</title>
        <authorList>
            <person name="Xiong J."/>
            <person name="Wang G."/>
            <person name="Cheng J."/>
            <person name="Tian M."/>
            <person name="Pan X."/>
            <person name="Warren A."/>
            <person name="Jiang C."/>
            <person name="Yuan D."/>
            <person name="Miao W."/>
        </authorList>
    </citation>
    <scope>NUCLEOTIDE SEQUENCE [LARGE SCALE GENOMIC DNA]</scope>
    <source>
        <strain evidence="3">36N120E</strain>
    </source>
</reference>